<proteinExistence type="predicted"/>
<accession>A0A9D1UCM9</accession>
<dbReference type="EMBL" id="DXGH01000045">
    <property type="protein sequence ID" value="HIW81555.1"/>
    <property type="molecule type" value="Genomic_DNA"/>
</dbReference>
<name>A0A9D1UCM9_9FIRM</name>
<dbReference type="AlphaFoldDB" id="A0A9D1UCM9"/>
<comment type="caution">
    <text evidence="1">The sequence shown here is derived from an EMBL/GenBank/DDBJ whole genome shotgun (WGS) entry which is preliminary data.</text>
</comment>
<reference evidence="1" key="1">
    <citation type="journal article" date="2021" name="PeerJ">
        <title>Extensive microbial diversity within the chicken gut microbiome revealed by metagenomics and culture.</title>
        <authorList>
            <person name="Gilroy R."/>
            <person name="Ravi A."/>
            <person name="Getino M."/>
            <person name="Pursley I."/>
            <person name="Horton D.L."/>
            <person name="Alikhan N.F."/>
            <person name="Baker D."/>
            <person name="Gharbi K."/>
            <person name="Hall N."/>
            <person name="Watson M."/>
            <person name="Adriaenssens E.M."/>
            <person name="Foster-Nyarko E."/>
            <person name="Jarju S."/>
            <person name="Secka A."/>
            <person name="Antonio M."/>
            <person name="Oren A."/>
            <person name="Chaudhuri R.R."/>
            <person name="La Ragione R."/>
            <person name="Hildebrand F."/>
            <person name="Pallen M.J."/>
        </authorList>
    </citation>
    <scope>NUCLEOTIDE SEQUENCE</scope>
    <source>
        <strain evidence="1">CHK195-6426</strain>
    </source>
</reference>
<dbReference type="Proteomes" id="UP000824265">
    <property type="component" value="Unassembled WGS sequence"/>
</dbReference>
<gene>
    <name evidence="1" type="ORF">H9742_08565</name>
</gene>
<evidence type="ECO:0000313" key="1">
    <source>
        <dbReference type="EMBL" id="HIW81555.1"/>
    </source>
</evidence>
<organism evidence="1 2">
    <name type="scientific">Candidatus Acetatifactor stercoripullorum</name>
    <dbReference type="NCBI Taxonomy" id="2838414"/>
    <lineage>
        <taxon>Bacteria</taxon>
        <taxon>Bacillati</taxon>
        <taxon>Bacillota</taxon>
        <taxon>Clostridia</taxon>
        <taxon>Lachnospirales</taxon>
        <taxon>Lachnospiraceae</taxon>
        <taxon>Acetatifactor</taxon>
    </lineage>
</organism>
<protein>
    <submittedName>
        <fullName evidence="1">Uncharacterized protein</fullName>
    </submittedName>
</protein>
<evidence type="ECO:0000313" key="2">
    <source>
        <dbReference type="Proteomes" id="UP000824265"/>
    </source>
</evidence>
<sequence length="177" mass="21059">MNEQEVLDRFTYDDEAEIMSRISSVDRKDYRANKDIINEIVLWKMNRRPQVQEKLIDALFELDTVKTPMEAVKSEKASKILAMLLWSKGMRLPMASTVLHFYYPDVFPIIDQRAYRELYGKEFPGNLTKVEALTKLYLKYVEDCYTYQQRNCPEIPYAKIDKVLYQLDKEKGFKVKY</sequence>
<reference evidence="1" key="2">
    <citation type="submission" date="2021-04" db="EMBL/GenBank/DDBJ databases">
        <authorList>
            <person name="Gilroy R."/>
        </authorList>
    </citation>
    <scope>NUCLEOTIDE SEQUENCE</scope>
    <source>
        <strain evidence="1">CHK195-6426</strain>
    </source>
</reference>